<evidence type="ECO:0000256" key="1">
    <source>
        <dbReference type="SAM" id="MobiDB-lite"/>
    </source>
</evidence>
<dbReference type="STRING" id="151549.A0A4C1ZVR2"/>
<feature type="compositionally biased region" description="Basic and acidic residues" evidence="1">
    <location>
        <begin position="157"/>
        <end position="180"/>
    </location>
</feature>
<feature type="compositionally biased region" description="Basic residues" evidence="1">
    <location>
        <begin position="301"/>
        <end position="312"/>
    </location>
</feature>
<feature type="compositionally biased region" description="Basic and acidic residues" evidence="1">
    <location>
        <begin position="20"/>
        <end position="42"/>
    </location>
</feature>
<keyword evidence="4" id="KW-1185">Reference proteome</keyword>
<comment type="caution">
    <text evidence="3">The sequence shown here is derived from an EMBL/GenBank/DDBJ whole genome shotgun (WGS) entry which is preliminary data.</text>
</comment>
<feature type="domain" description="C2H2-type" evidence="2">
    <location>
        <begin position="205"/>
        <end position="227"/>
    </location>
</feature>
<feature type="compositionally biased region" description="Basic and acidic residues" evidence="1">
    <location>
        <begin position="333"/>
        <end position="362"/>
    </location>
</feature>
<feature type="compositionally biased region" description="Basic residues" evidence="1">
    <location>
        <begin position="262"/>
        <end position="274"/>
    </location>
</feature>
<accession>A0A4C1ZVR2</accession>
<dbReference type="AlphaFoldDB" id="A0A4C1ZVR2"/>
<evidence type="ECO:0000313" key="3">
    <source>
        <dbReference type="EMBL" id="GBP90745.1"/>
    </source>
</evidence>
<proteinExistence type="predicted"/>
<feature type="region of interest" description="Disordered" evidence="1">
    <location>
        <begin position="295"/>
        <end position="368"/>
    </location>
</feature>
<dbReference type="InterPro" id="IPR013087">
    <property type="entry name" value="Znf_C2H2_type"/>
</dbReference>
<gene>
    <name evidence="3" type="ORF">EVAR_68042_1</name>
</gene>
<reference evidence="3 4" key="1">
    <citation type="journal article" date="2019" name="Commun. Biol.">
        <title>The bagworm genome reveals a unique fibroin gene that provides high tensile strength.</title>
        <authorList>
            <person name="Kono N."/>
            <person name="Nakamura H."/>
            <person name="Ohtoshi R."/>
            <person name="Tomita M."/>
            <person name="Numata K."/>
            <person name="Arakawa K."/>
        </authorList>
    </citation>
    <scope>NUCLEOTIDE SEQUENCE [LARGE SCALE GENOMIC DNA]</scope>
</reference>
<dbReference type="Proteomes" id="UP000299102">
    <property type="component" value="Unassembled WGS sequence"/>
</dbReference>
<feature type="region of interest" description="Disordered" evidence="1">
    <location>
        <begin position="262"/>
        <end position="281"/>
    </location>
</feature>
<dbReference type="PROSITE" id="PS00028">
    <property type="entry name" value="ZINC_FINGER_C2H2_1"/>
    <property type="match status" value="1"/>
</dbReference>
<organism evidence="3 4">
    <name type="scientific">Eumeta variegata</name>
    <name type="common">Bagworm moth</name>
    <name type="synonym">Eumeta japonica</name>
    <dbReference type="NCBI Taxonomy" id="151549"/>
    <lineage>
        <taxon>Eukaryota</taxon>
        <taxon>Metazoa</taxon>
        <taxon>Ecdysozoa</taxon>
        <taxon>Arthropoda</taxon>
        <taxon>Hexapoda</taxon>
        <taxon>Insecta</taxon>
        <taxon>Pterygota</taxon>
        <taxon>Neoptera</taxon>
        <taxon>Endopterygota</taxon>
        <taxon>Lepidoptera</taxon>
        <taxon>Glossata</taxon>
        <taxon>Ditrysia</taxon>
        <taxon>Tineoidea</taxon>
        <taxon>Psychidae</taxon>
        <taxon>Oiketicinae</taxon>
        <taxon>Eumeta</taxon>
    </lineage>
</organism>
<feature type="region of interest" description="Disordered" evidence="1">
    <location>
        <begin position="1"/>
        <end position="100"/>
    </location>
</feature>
<protein>
    <recommendedName>
        <fullName evidence="2">C2H2-type domain-containing protein</fullName>
    </recommendedName>
</protein>
<name>A0A4C1ZVR2_EUMVA</name>
<feature type="compositionally biased region" description="Basic and acidic residues" evidence="1">
    <location>
        <begin position="313"/>
        <end position="326"/>
    </location>
</feature>
<sequence length="565" mass="64455">MTSAENGVSPKFDHNPLPNGKEDTSSDSDDSMKSDVPLKKYVQETSKYGGESSKATVSNVENINDDVKENEKEDKNKKSLENNNDENITNDAHTEEELRSEQFMESFGFFSERKPRKSNLLATKKISETFHIISNESDDIFLPAKNKSTKKPNSTESNKKGKEPDPGNGKILKEKNKKTLDPSISKKPQKKRRRRRRPINSATYCLFCRKDFERLDNYLRHKITLLHISRVSEIQMRFTTKPFADLPNHLVAYKHHIYKLKKKREKMARDKKKSGRDSPIEPFVFPTLAEIINKPGTSKSKANKGKSSKGKGKKSEIKRSKSKKSEVSAIEANKSENKEVNEEETAKLEIKEHEGFQLETDKPGCSSENISRRGLSRDEALFLDCCELLKESHKAENLNTETSHALEEGNESFEVKSFDGASILNNDEKSWGKNEDDIDPITAKSILESEEVRNLEKDLISGLKEAVSNASSLVSNAKASKEFASDIKDTNEILHFSKKTDIYLKEKNIENECYSKKVEIIYSNKEMNEIPHCSKDIEAIYSNEKINENAHCSKKYKNYTFKRKN</sequence>
<feature type="compositionally biased region" description="Basic and acidic residues" evidence="1">
    <location>
        <begin position="65"/>
        <end position="80"/>
    </location>
</feature>
<dbReference type="OrthoDB" id="6382392at2759"/>
<dbReference type="EMBL" id="BGZK01002109">
    <property type="protein sequence ID" value="GBP90745.1"/>
    <property type="molecule type" value="Genomic_DNA"/>
</dbReference>
<evidence type="ECO:0000313" key="4">
    <source>
        <dbReference type="Proteomes" id="UP000299102"/>
    </source>
</evidence>
<evidence type="ECO:0000259" key="2">
    <source>
        <dbReference type="PROSITE" id="PS00028"/>
    </source>
</evidence>
<feature type="region of interest" description="Disordered" evidence="1">
    <location>
        <begin position="143"/>
        <end position="197"/>
    </location>
</feature>
<feature type="compositionally biased region" description="Basic residues" evidence="1">
    <location>
        <begin position="187"/>
        <end position="197"/>
    </location>
</feature>